<dbReference type="PROSITE" id="PS01071">
    <property type="entry name" value="GRPE"/>
    <property type="match status" value="1"/>
</dbReference>
<feature type="compositionally biased region" description="Basic and acidic residues" evidence="13">
    <location>
        <begin position="1"/>
        <end position="25"/>
    </location>
</feature>
<dbReference type="Proteomes" id="UP000824074">
    <property type="component" value="Unassembled WGS sequence"/>
</dbReference>
<name>A0A9D1LJ37_9FIRM</name>
<protein>
    <recommendedName>
        <fullName evidence="8 10">Protein GrpE</fullName>
    </recommendedName>
    <alternativeName>
        <fullName evidence="9 10">HSP-70 cofactor</fullName>
    </alternativeName>
</protein>
<reference evidence="14" key="1">
    <citation type="submission" date="2020-10" db="EMBL/GenBank/DDBJ databases">
        <authorList>
            <person name="Gilroy R."/>
        </authorList>
    </citation>
    <scope>NUCLEOTIDE SEQUENCE</scope>
    <source>
        <strain evidence="14">CHK193-30670</strain>
    </source>
</reference>
<evidence type="ECO:0000256" key="4">
    <source>
        <dbReference type="ARBA" id="ARBA00022490"/>
    </source>
</evidence>
<dbReference type="InterPro" id="IPR000740">
    <property type="entry name" value="GrpE"/>
</dbReference>
<dbReference type="GO" id="GO:0051087">
    <property type="term" value="F:protein-folding chaperone binding"/>
    <property type="evidence" value="ECO:0007669"/>
    <property type="project" value="InterPro"/>
</dbReference>
<evidence type="ECO:0000313" key="15">
    <source>
        <dbReference type="Proteomes" id="UP000824074"/>
    </source>
</evidence>
<dbReference type="FunFam" id="2.30.22.10:FF:000001">
    <property type="entry name" value="Protein GrpE"/>
    <property type="match status" value="1"/>
</dbReference>
<dbReference type="Pfam" id="PF01025">
    <property type="entry name" value="GrpE"/>
    <property type="match status" value="1"/>
</dbReference>
<dbReference type="GO" id="GO:0051082">
    <property type="term" value="F:unfolded protein binding"/>
    <property type="evidence" value="ECO:0007669"/>
    <property type="project" value="TreeGrafter"/>
</dbReference>
<dbReference type="GO" id="GO:0006457">
    <property type="term" value="P:protein folding"/>
    <property type="evidence" value="ECO:0007669"/>
    <property type="project" value="InterPro"/>
</dbReference>
<evidence type="ECO:0000256" key="5">
    <source>
        <dbReference type="ARBA" id="ARBA00023016"/>
    </source>
</evidence>
<dbReference type="GO" id="GO:0042803">
    <property type="term" value="F:protein homodimerization activity"/>
    <property type="evidence" value="ECO:0007669"/>
    <property type="project" value="InterPro"/>
</dbReference>
<keyword evidence="6 10" id="KW-0143">Chaperone</keyword>
<evidence type="ECO:0000256" key="7">
    <source>
        <dbReference type="ARBA" id="ARBA00053401"/>
    </source>
</evidence>
<comment type="subcellular location">
    <subcellularLocation>
        <location evidence="1 10">Cytoplasm</location>
    </subcellularLocation>
</comment>
<dbReference type="InterPro" id="IPR009012">
    <property type="entry name" value="GrpE_head"/>
</dbReference>
<accession>A0A9D1LJ37</accession>
<comment type="subunit">
    <text evidence="3 10">Homodimer.</text>
</comment>
<dbReference type="CDD" id="cd00446">
    <property type="entry name" value="GrpE"/>
    <property type="match status" value="1"/>
</dbReference>
<dbReference type="Gene3D" id="2.30.22.10">
    <property type="entry name" value="Head domain of nucleotide exchange factor GrpE"/>
    <property type="match status" value="1"/>
</dbReference>
<dbReference type="Gene3D" id="3.90.20.20">
    <property type="match status" value="1"/>
</dbReference>
<gene>
    <name evidence="10 14" type="primary">grpE</name>
    <name evidence="14" type="ORF">IAB68_04735</name>
</gene>
<evidence type="ECO:0000256" key="2">
    <source>
        <dbReference type="ARBA" id="ARBA00009054"/>
    </source>
</evidence>
<dbReference type="PANTHER" id="PTHR21237">
    <property type="entry name" value="GRPE PROTEIN"/>
    <property type="match status" value="1"/>
</dbReference>
<dbReference type="GO" id="GO:0000774">
    <property type="term" value="F:adenyl-nucleotide exchange factor activity"/>
    <property type="evidence" value="ECO:0007669"/>
    <property type="project" value="InterPro"/>
</dbReference>
<dbReference type="InterPro" id="IPR013805">
    <property type="entry name" value="GrpE_CC"/>
</dbReference>
<evidence type="ECO:0000313" key="14">
    <source>
        <dbReference type="EMBL" id="HIU40586.1"/>
    </source>
</evidence>
<dbReference type="AlphaFoldDB" id="A0A9D1LJ37"/>
<evidence type="ECO:0000256" key="12">
    <source>
        <dbReference type="RuleBase" id="RU004478"/>
    </source>
</evidence>
<comment type="similarity">
    <text evidence="2 10 12">Belongs to the GrpE family.</text>
</comment>
<evidence type="ECO:0000256" key="13">
    <source>
        <dbReference type="SAM" id="MobiDB-lite"/>
    </source>
</evidence>
<proteinExistence type="inferred from homology"/>
<feature type="region of interest" description="Disordered" evidence="13">
    <location>
        <begin position="1"/>
        <end position="39"/>
    </location>
</feature>
<reference evidence="14" key="2">
    <citation type="journal article" date="2021" name="PeerJ">
        <title>Extensive microbial diversity within the chicken gut microbiome revealed by metagenomics and culture.</title>
        <authorList>
            <person name="Gilroy R."/>
            <person name="Ravi A."/>
            <person name="Getino M."/>
            <person name="Pursley I."/>
            <person name="Horton D.L."/>
            <person name="Alikhan N.F."/>
            <person name="Baker D."/>
            <person name="Gharbi K."/>
            <person name="Hall N."/>
            <person name="Watson M."/>
            <person name="Adriaenssens E.M."/>
            <person name="Foster-Nyarko E."/>
            <person name="Jarju S."/>
            <person name="Secka A."/>
            <person name="Antonio M."/>
            <person name="Oren A."/>
            <person name="Chaudhuri R.R."/>
            <person name="La Ragione R."/>
            <person name="Hildebrand F."/>
            <person name="Pallen M.J."/>
        </authorList>
    </citation>
    <scope>NUCLEOTIDE SEQUENCE</scope>
    <source>
        <strain evidence="14">CHK193-30670</strain>
    </source>
</reference>
<evidence type="ECO:0000256" key="8">
    <source>
        <dbReference type="ARBA" id="ARBA00072274"/>
    </source>
</evidence>
<organism evidence="14 15">
    <name type="scientific">Candidatus Aphodocola excrementigallinarum</name>
    <dbReference type="NCBI Taxonomy" id="2840670"/>
    <lineage>
        <taxon>Bacteria</taxon>
        <taxon>Bacillati</taxon>
        <taxon>Bacillota</taxon>
        <taxon>Bacilli</taxon>
        <taxon>Candidatus Aphodocola</taxon>
    </lineage>
</organism>
<evidence type="ECO:0000256" key="6">
    <source>
        <dbReference type="ARBA" id="ARBA00023186"/>
    </source>
</evidence>
<dbReference type="EMBL" id="DVMT01000048">
    <property type="protein sequence ID" value="HIU40586.1"/>
    <property type="molecule type" value="Genomic_DNA"/>
</dbReference>
<dbReference type="PANTHER" id="PTHR21237:SF23">
    <property type="entry name" value="GRPE PROTEIN HOMOLOG, MITOCHONDRIAL"/>
    <property type="match status" value="1"/>
</dbReference>
<keyword evidence="4 10" id="KW-0963">Cytoplasm</keyword>
<dbReference type="SUPFAM" id="SSF51064">
    <property type="entry name" value="Head domain of nucleotide exchange factor GrpE"/>
    <property type="match status" value="1"/>
</dbReference>
<evidence type="ECO:0000256" key="9">
    <source>
        <dbReference type="ARBA" id="ARBA00076414"/>
    </source>
</evidence>
<evidence type="ECO:0000256" key="11">
    <source>
        <dbReference type="RuleBase" id="RU000639"/>
    </source>
</evidence>
<dbReference type="HAMAP" id="MF_01151">
    <property type="entry name" value="GrpE"/>
    <property type="match status" value="1"/>
</dbReference>
<evidence type="ECO:0000256" key="1">
    <source>
        <dbReference type="ARBA" id="ARBA00004496"/>
    </source>
</evidence>
<evidence type="ECO:0000256" key="3">
    <source>
        <dbReference type="ARBA" id="ARBA00011738"/>
    </source>
</evidence>
<comment type="function">
    <text evidence="7 10 11">Participates actively in the response to hyperosmotic and heat shock by preventing the aggregation of stress-denatured proteins, in association with DnaK and GrpE. It is the nucleotide exchange factor for DnaK and may function as a thermosensor. Unfolded proteins bind initially to DnaJ; upon interaction with the DnaJ-bound protein, DnaK hydrolyzes its bound ATP, resulting in the formation of a stable complex. GrpE releases ADP from DnaK; ATP binding to DnaK triggers the release of the substrate protein, thus completing the reaction cycle. Several rounds of ATP-dependent interactions between DnaJ, DnaK and GrpE are required for fully efficient folding.</text>
</comment>
<dbReference type="PRINTS" id="PR00773">
    <property type="entry name" value="GRPEPROTEIN"/>
</dbReference>
<dbReference type="GO" id="GO:0005737">
    <property type="term" value="C:cytoplasm"/>
    <property type="evidence" value="ECO:0007669"/>
    <property type="project" value="UniProtKB-SubCell"/>
</dbReference>
<feature type="compositionally biased region" description="Acidic residues" evidence="13">
    <location>
        <begin position="26"/>
        <end position="36"/>
    </location>
</feature>
<dbReference type="NCBIfam" id="NF010738">
    <property type="entry name" value="PRK14140.1"/>
    <property type="match status" value="1"/>
</dbReference>
<dbReference type="SUPFAM" id="SSF58014">
    <property type="entry name" value="Coiled-coil domain of nucleotide exchange factor GrpE"/>
    <property type="match status" value="1"/>
</dbReference>
<sequence>MKEDENLKKNKEVKEEQNEEKKVDEQETESDNEEEKIEITKEEVMELNKKINEQEQKFLRAQADLVNYRKRKDEEVERLLKFANEDLILDILPILDNFERAMNVNASENGDLAKFKDGIVMVYNSLKGVLEKYGVKEIEALDKPFDPMYHQAVTTKTDDEKEKDVVLQVYQKGYTLKDKVIRPAMVEVNK</sequence>
<comment type="caution">
    <text evidence="14">The sequence shown here is derived from an EMBL/GenBank/DDBJ whole genome shotgun (WGS) entry which is preliminary data.</text>
</comment>
<evidence type="ECO:0000256" key="10">
    <source>
        <dbReference type="HAMAP-Rule" id="MF_01151"/>
    </source>
</evidence>
<keyword evidence="5 10" id="KW-0346">Stress response</keyword>